<accession>A0A6A4WAM5</accession>
<feature type="region of interest" description="Disordered" evidence="1">
    <location>
        <begin position="176"/>
        <end position="196"/>
    </location>
</feature>
<protein>
    <submittedName>
        <fullName evidence="3">Uncharacterized protein</fullName>
    </submittedName>
</protein>
<feature type="signal peptide" evidence="2">
    <location>
        <begin position="1"/>
        <end position="20"/>
    </location>
</feature>
<reference evidence="3 4" key="1">
    <citation type="submission" date="2019-07" db="EMBL/GenBank/DDBJ databases">
        <title>Draft genome assembly of a fouling barnacle, Amphibalanus amphitrite (Darwin, 1854): The first reference genome for Thecostraca.</title>
        <authorList>
            <person name="Kim W."/>
        </authorList>
    </citation>
    <scope>NUCLEOTIDE SEQUENCE [LARGE SCALE GENOMIC DNA]</scope>
    <source>
        <strain evidence="3">SNU_AA5</strain>
        <tissue evidence="3">Soma without cirri and trophi</tissue>
    </source>
</reference>
<comment type="caution">
    <text evidence="3">The sequence shown here is derived from an EMBL/GenBank/DDBJ whole genome shotgun (WGS) entry which is preliminary data.</text>
</comment>
<sequence>MRLPLPLLTCWLLVLPAASPSTLLNVQLDPERPTQLYHAPGAWIITASDRTRRPGGARPTSYKPSATSSQAGAAEQSPTGEDTQLTDAAPLAEPPTGTSVTRKTAPDAVSTVGGKKLPTFNLGCRQGRRCSFIINAPTHVPQPTYTPYNKQTVDSYLRRFQNLLALPVGLDEDLRGVNGDGGGGDSSPEVLNGGNGTDSSFEVVAPVRLRLWQGEERLRTEAVAGGTVHLTTCRLFRVYDDQPHRQLAVPFHRIDRLRLKFSSASVREVWVNLLDNEILHKCDTITGPFSHLLQPPSDDPEIQLPDIRSAFVRDNESEATGLLRKTRQSR</sequence>
<keyword evidence="2" id="KW-0732">Signal</keyword>
<evidence type="ECO:0000313" key="4">
    <source>
        <dbReference type="Proteomes" id="UP000440578"/>
    </source>
</evidence>
<name>A0A6A4WAM5_AMPAM</name>
<dbReference type="AlphaFoldDB" id="A0A6A4WAM5"/>
<keyword evidence="4" id="KW-1185">Reference proteome</keyword>
<dbReference type="EMBL" id="VIIS01001401">
    <property type="protein sequence ID" value="KAF0298931.1"/>
    <property type="molecule type" value="Genomic_DNA"/>
</dbReference>
<evidence type="ECO:0000256" key="2">
    <source>
        <dbReference type="SAM" id="SignalP"/>
    </source>
</evidence>
<proteinExistence type="predicted"/>
<dbReference type="Proteomes" id="UP000440578">
    <property type="component" value="Unassembled WGS sequence"/>
</dbReference>
<evidence type="ECO:0000313" key="3">
    <source>
        <dbReference type="EMBL" id="KAF0298931.1"/>
    </source>
</evidence>
<gene>
    <name evidence="3" type="ORF">FJT64_003748</name>
</gene>
<feature type="chain" id="PRO_5025497728" evidence="2">
    <location>
        <begin position="21"/>
        <end position="330"/>
    </location>
</feature>
<feature type="region of interest" description="Disordered" evidence="1">
    <location>
        <begin position="47"/>
        <end position="117"/>
    </location>
</feature>
<evidence type="ECO:0000256" key="1">
    <source>
        <dbReference type="SAM" id="MobiDB-lite"/>
    </source>
</evidence>
<feature type="compositionally biased region" description="Polar residues" evidence="1">
    <location>
        <begin position="62"/>
        <end position="86"/>
    </location>
</feature>
<organism evidence="3 4">
    <name type="scientific">Amphibalanus amphitrite</name>
    <name type="common">Striped barnacle</name>
    <name type="synonym">Balanus amphitrite</name>
    <dbReference type="NCBI Taxonomy" id="1232801"/>
    <lineage>
        <taxon>Eukaryota</taxon>
        <taxon>Metazoa</taxon>
        <taxon>Ecdysozoa</taxon>
        <taxon>Arthropoda</taxon>
        <taxon>Crustacea</taxon>
        <taxon>Multicrustacea</taxon>
        <taxon>Cirripedia</taxon>
        <taxon>Thoracica</taxon>
        <taxon>Thoracicalcarea</taxon>
        <taxon>Balanomorpha</taxon>
        <taxon>Balanoidea</taxon>
        <taxon>Balanidae</taxon>
        <taxon>Amphibalaninae</taxon>
        <taxon>Amphibalanus</taxon>
    </lineage>
</organism>